<keyword evidence="8" id="KW-1185">Reference proteome</keyword>
<dbReference type="GO" id="GO:0015144">
    <property type="term" value="F:carbohydrate transmembrane transporter activity"/>
    <property type="evidence" value="ECO:0007669"/>
    <property type="project" value="InterPro"/>
</dbReference>
<reference evidence="7 8" key="1">
    <citation type="journal article" date="2015" name="Genome Biol. Evol.">
        <title>Comparative Genomics of a Bacterivorous Green Alga Reveals Evolutionary Causalities and Consequences of Phago-Mixotrophic Mode of Nutrition.</title>
        <authorList>
            <person name="Burns J.A."/>
            <person name="Paasch A."/>
            <person name="Narechania A."/>
            <person name="Kim E."/>
        </authorList>
    </citation>
    <scope>NUCLEOTIDE SEQUENCE [LARGE SCALE GENOMIC DNA]</scope>
    <source>
        <strain evidence="7 8">PLY_AMNH</strain>
    </source>
</reference>
<feature type="transmembrane region" description="Helical" evidence="6">
    <location>
        <begin position="100"/>
        <end position="119"/>
    </location>
</feature>
<dbReference type="Proteomes" id="UP001190700">
    <property type="component" value="Unassembled WGS sequence"/>
</dbReference>
<proteinExistence type="inferred from homology"/>
<comment type="subcellular location">
    <subcellularLocation>
        <location evidence="1">Membrane</location>
        <topology evidence="1">Multi-pass membrane protein</topology>
    </subcellularLocation>
</comment>
<evidence type="ECO:0000256" key="3">
    <source>
        <dbReference type="ARBA" id="ARBA00022692"/>
    </source>
</evidence>
<evidence type="ECO:0008006" key="9">
    <source>
        <dbReference type="Google" id="ProtNLM"/>
    </source>
</evidence>
<gene>
    <name evidence="7" type="ORF">CYMTET_8494</name>
</gene>
<feature type="transmembrane region" description="Helical" evidence="6">
    <location>
        <begin position="125"/>
        <end position="144"/>
    </location>
</feature>
<keyword evidence="4 6" id="KW-1133">Transmembrane helix</keyword>
<feature type="transmembrane region" description="Helical" evidence="6">
    <location>
        <begin position="12"/>
        <end position="31"/>
    </location>
</feature>
<comment type="caution">
    <text evidence="7">The sequence shown here is derived from an EMBL/GenBank/DDBJ whole genome shotgun (WGS) entry which is preliminary data.</text>
</comment>
<evidence type="ECO:0000313" key="8">
    <source>
        <dbReference type="Proteomes" id="UP001190700"/>
    </source>
</evidence>
<comment type="similarity">
    <text evidence="2">Belongs to the TMEM144 family.</text>
</comment>
<feature type="transmembrane region" description="Helical" evidence="6">
    <location>
        <begin position="303"/>
        <end position="324"/>
    </location>
</feature>
<feature type="transmembrane region" description="Helical" evidence="6">
    <location>
        <begin position="336"/>
        <end position="357"/>
    </location>
</feature>
<organism evidence="7 8">
    <name type="scientific">Cymbomonas tetramitiformis</name>
    <dbReference type="NCBI Taxonomy" id="36881"/>
    <lineage>
        <taxon>Eukaryota</taxon>
        <taxon>Viridiplantae</taxon>
        <taxon>Chlorophyta</taxon>
        <taxon>Pyramimonadophyceae</taxon>
        <taxon>Pyramimonadales</taxon>
        <taxon>Pyramimonadaceae</taxon>
        <taxon>Cymbomonas</taxon>
    </lineage>
</organism>
<sequence>MDYLPKTVSKRYVWSGFLLAAFLLATVYEVAADEDDFAYADEVRSGRQLLVKKCSGDDDDLKKVSSSKGAIGYLFASIAILGFGSNFVPVKKVDAGDGVHFAAVMTTAVWLVGLIVQVARGTDAVFRPVAMLGGALWATGNVTVPIIVRCIGLGMGLLVWGLLNMLMGWSSGNFGLFGLNKQEVSDPGMNYAGVCLAVCSIGFFYFVETTDKSQLSDDDEAGLRLGNPLIEEEKKASSDMAWIDNLPPVQKKVIGFSLAMVAGLFYGVNFDPPQYLIDSHTCEDANGDSFMTHGYSHNSLDYVFSHFCGIFAATQVYFLLYCILKKGEPFMLEPSAYLPAIVSGLGWAISQVCWFLANDALEFVISFPIVTTGPGIIGAMWGIFLYGEIEGKRNFMFLAIAITFSICGVTLIALSK</sequence>
<feature type="transmembrane region" description="Helical" evidence="6">
    <location>
        <begin position="151"/>
        <end position="169"/>
    </location>
</feature>
<evidence type="ECO:0000313" key="7">
    <source>
        <dbReference type="EMBL" id="KAK3283828.1"/>
    </source>
</evidence>
<accession>A0AAE0GTD5</accession>
<feature type="transmembrane region" description="Helical" evidence="6">
    <location>
        <begin position="363"/>
        <end position="386"/>
    </location>
</feature>
<name>A0AAE0GTD5_9CHLO</name>
<keyword evidence="5 6" id="KW-0472">Membrane</keyword>
<dbReference type="AlphaFoldDB" id="A0AAE0GTD5"/>
<dbReference type="GO" id="GO:0016020">
    <property type="term" value="C:membrane"/>
    <property type="evidence" value="ECO:0007669"/>
    <property type="project" value="UniProtKB-SubCell"/>
</dbReference>
<evidence type="ECO:0000256" key="2">
    <source>
        <dbReference type="ARBA" id="ARBA00005731"/>
    </source>
</evidence>
<dbReference type="PANTHER" id="PTHR16119:SF17">
    <property type="entry name" value="TRANSMEMBRANE PROTEIN 144"/>
    <property type="match status" value="1"/>
</dbReference>
<protein>
    <recommendedName>
        <fullName evidence="9">Transmembrane protein 144</fullName>
    </recommendedName>
</protein>
<keyword evidence="3 6" id="KW-0812">Transmembrane</keyword>
<evidence type="ECO:0000256" key="6">
    <source>
        <dbReference type="SAM" id="Phobius"/>
    </source>
</evidence>
<feature type="transmembrane region" description="Helical" evidence="6">
    <location>
        <begin position="70"/>
        <end position="88"/>
    </location>
</feature>
<feature type="transmembrane region" description="Helical" evidence="6">
    <location>
        <begin position="189"/>
        <end position="207"/>
    </location>
</feature>
<feature type="transmembrane region" description="Helical" evidence="6">
    <location>
        <begin position="253"/>
        <end position="270"/>
    </location>
</feature>
<dbReference type="Pfam" id="PF07857">
    <property type="entry name" value="TMEM144"/>
    <property type="match status" value="1"/>
</dbReference>
<dbReference type="PANTHER" id="PTHR16119">
    <property type="entry name" value="TRANSMEMBRANE PROTEIN 144"/>
    <property type="match status" value="1"/>
</dbReference>
<dbReference type="InterPro" id="IPR010651">
    <property type="entry name" value="Sugar_transport"/>
</dbReference>
<feature type="transmembrane region" description="Helical" evidence="6">
    <location>
        <begin position="395"/>
        <end position="414"/>
    </location>
</feature>
<dbReference type="InterPro" id="IPR012435">
    <property type="entry name" value="TMEM144"/>
</dbReference>
<dbReference type="EMBL" id="LGRX02002639">
    <property type="protein sequence ID" value="KAK3283828.1"/>
    <property type="molecule type" value="Genomic_DNA"/>
</dbReference>
<evidence type="ECO:0000256" key="4">
    <source>
        <dbReference type="ARBA" id="ARBA00022989"/>
    </source>
</evidence>
<evidence type="ECO:0000256" key="1">
    <source>
        <dbReference type="ARBA" id="ARBA00004141"/>
    </source>
</evidence>
<evidence type="ECO:0000256" key="5">
    <source>
        <dbReference type="ARBA" id="ARBA00023136"/>
    </source>
</evidence>